<dbReference type="SUPFAM" id="SSF46785">
    <property type="entry name" value="Winged helix' DNA-binding domain"/>
    <property type="match status" value="1"/>
</dbReference>
<dbReference type="InterPro" id="IPR036390">
    <property type="entry name" value="WH_DNA-bd_sf"/>
</dbReference>
<dbReference type="PANTHER" id="PTHR42756">
    <property type="entry name" value="TRANSCRIPTIONAL REGULATOR, MARR"/>
    <property type="match status" value="1"/>
</dbReference>
<reference evidence="9 10" key="1">
    <citation type="submission" date="2009-06" db="EMBL/GenBank/DDBJ databases">
        <title>Complete sequence of Desulfovibrio salexigens DSM 2638.</title>
        <authorList>
            <consortium name="US DOE Joint Genome Institute"/>
            <person name="Lucas S."/>
            <person name="Copeland A."/>
            <person name="Lapidus A."/>
            <person name="Glavina del Rio T."/>
            <person name="Tice H."/>
            <person name="Bruce D."/>
            <person name="Goodwin L."/>
            <person name="Pitluck S."/>
            <person name="Munk A.C."/>
            <person name="Brettin T."/>
            <person name="Detter J.C."/>
            <person name="Han C."/>
            <person name="Tapia R."/>
            <person name="Larimer F."/>
            <person name="Land M."/>
            <person name="Hauser L."/>
            <person name="Kyrpides N."/>
            <person name="Anderson I."/>
            <person name="Wall J.D."/>
            <person name="Arkin A.P."/>
            <person name="Dehal P."/>
            <person name="Chivian D."/>
            <person name="Giles B."/>
            <person name="Hazen T.C."/>
        </authorList>
    </citation>
    <scope>NUCLEOTIDE SEQUENCE [LARGE SCALE GENOMIC DNA]</scope>
    <source>
        <strain evidence="10">ATCC 14822 / DSM 2638 / NCIMB 8403 / VKM B-1763</strain>
    </source>
</reference>
<keyword evidence="2" id="KW-0805">Transcription regulation</keyword>
<evidence type="ECO:0000259" key="8">
    <source>
        <dbReference type="PROSITE" id="PS50995"/>
    </source>
</evidence>
<dbReference type="InterPro" id="IPR000835">
    <property type="entry name" value="HTH_MarR-typ"/>
</dbReference>
<dbReference type="Gene3D" id="1.10.10.10">
    <property type="entry name" value="Winged helix-like DNA-binding domain superfamily/Winged helix DNA-binding domain"/>
    <property type="match status" value="1"/>
</dbReference>
<evidence type="ECO:0000256" key="4">
    <source>
        <dbReference type="ARBA" id="ARBA00023163"/>
    </source>
</evidence>
<dbReference type="KEGG" id="dsa:Desal_2369"/>
<evidence type="ECO:0000256" key="6">
    <source>
        <dbReference type="ARBA" id="ARBA00047188"/>
    </source>
</evidence>
<sequence>MSYANKMVIELLRLGAYLQREGARVTREFGLAQQQFVVLVAVKEQGPVSQKAILSDLLYEKSNVSKSIARLSALGLIQTSRSVDDSRVVLCEVTEEGRDVVERCMVKMKALNEKWLQHIPEYELRQVVKVLGAIRPME</sequence>
<evidence type="ECO:0000256" key="3">
    <source>
        <dbReference type="ARBA" id="ARBA00023125"/>
    </source>
</evidence>
<gene>
    <name evidence="9" type="ordered locus">Desal_2369</name>
</gene>
<dbReference type="SMART" id="SM00347">
    <property type="entry name" value="HTH_MARR"/>
    <property type="match status" value="1"/>
</dbReference>
<dbReference type="GO" id="GO:0005737">
    <property type="term" value="C:cytoplasm"/>
    <property type="evidence" value="ECO:0007669"/>
    <property type="project" value="UniProtKB-SubCell"/>
</dbReference>
<name>C6BXB9_MARSD</name>
<accession>C6BXB9</accession>
<evidence type="ECO:0000256" key="1">
    <source>
        <dbReference type="ARBA" id="ARBA00004496"/>
    </source>
</evidence>
<dbReference type="GO" id="GO:0003700">
    <property type="term" value="F:DNA-binding transcription factor activity"/>
    <property type="evidence" value="ECO:0007669"/>
    <property type="project" value="InterPro"/>
</dbReference>
<evidence type="ECO:0000256" key="2">
    <source>
        <dbReference type="ARBA" id="ARBA00023015"/>
    </source>
</evidence>
<keyword evidence="4" id="KW-0804">Transcription</keyword>
<dbReference type="RefSeq" id="WP_015852241.1">
    <property type="nucleotide sequence ID" value="NC_012881.1"/>
</dbReference>
<dbReference type="InterPro" id="IPR036388">
    <property type="entry name" value="WH-like_DNA-bd_sf"/>
</dbReference>
<keyword evidence="3" id="KW-0238">DNA-binding</keyword>
<dbReference type="GO" id="GO:0003677">
    <property type="term" value="F:DNA binding"/>
    <property type="evidence" value="ECO:0007669"/>
    <property type="project" value="UniProtKB-KW"/>
</dbReference>
<organism evidence="9 10">
    <name type="scientific">Maridesulfovibrio salexigens (strain ATCC 14822 / DSM 2638 / NCIMB 8403 / VKM B-1763)</name>
    <name type="common">Desulfovibrio salexigens</name>
    <dbReference type="NCBI Taxonomy" id="526222"/>
    <lineage>
        <taxon>Bacteria</taxon>
        <taxon>Pseudomonadati</taxon>
        <taxon>Thermodesulfobacteriota</taxon>
        <taxon>Desulfovibrionia</taxon>
        <taxon>Desulfovibrionales</taxon>
        <taxon>Desulfovibrionaceae</taxon>
        <taxon>Maridesulfovibrio</taxon>
    </lineage>
</organism>
<evidence type="ECO:0000313" key="9">
    <source>
        <dbReference type="EMBL" id="ACS80425.1"/>
    </source>
</evidence>
<evidence type="ECO:0000313" key="10">
    <source>
        <dbReference type="Proteomes" id="UP000002601"/>
    </source>
</evidence>
<proteinExistence type="inferred from homology"/>
<dbReference type="Proteomes" id="UP000002601">
    <property type="component" value="Chromosome"/>
</dbReference>
<dbReference type="Pfam" id="PF22381">
    <property type="entry name" value="Staph_reg_Sar_Rot"/>
    <property type="match status" value="1"/>
</dbReference>
<protein>
    <recommendedName>
        <fullName evidence="6">HTH-type transcriptional regulator SarZ</fullName>
    </recommendedName>
    <alternativeName>
        <fullName evidence="7">Staphylococcal accessory regulator Z</fullName>
    </alternativeName>
</protein>
<dbReference type="PROSITE" id="PS50995">
    <property type="entry name" value="HTH_MARR_2"/>
    <property type="match status" value="1"/>
</dbReference>
<dbReference type="InterPro" id="IPR055166">
    <property type="entry name" value="Transc_reg_Sar_Rot_HTH"/>
</dbReference>
<comment type="subcellular location">
    <subcellularLocation>
        <location evidence="1">Cytoplasm</location>
    </subcellularLocation>
</comment>
<dbReference type="STRING" id="526222.Desal_2369"/>
<dbReference type="PANTHER" id="PTHR42756:SF1">
    <property type="entry name" value="TRANSCRIPTIONAL REPRESSOR OF EMRAB OPERON"/>
    <property type="match status" value="1"/>
</dbReference>
<dbReference type="AlphaFoldDB" id="C6BXB9"/>
<evidence type="ECO:0000256" key="5">
    <source>
        <dbReference type="ARBA" id="ARBA00046337"/>
    </source>
</evidence>
<evidence type="ECO:0000256" key="7">
    <source>
        <dbReference type="ARBA" id="ARBA00047207"/>
    </source>
</evidence>
<feature type="domain" description="HTH marR-type" evidence="8">
    <location>
        <begin position="4"/>
        <end position="136"/>
    </location>
</feature>
<dbReference type="HOGENOM" id="CLU_1851896_0_0_7"/>
<dbReference type="EMBL" id="CP001649">
    <property type="protein sequence ID" value="ACS80425.1"/>
    <property type="molecule type" value="Genomic_DNA"/>
</dbReference>
<keyword evidence="10" id="KW-1185">Reference proteome</keyword>
<comment type="similarity">
    <text evidence="5">Belongs to the SarZ family.</text>
</comment>